<feature type="domain" description="DNA polymerase III delta subunit-like C-terminal" evidence="8">
    <location>
        <begin position="187"/>
        <end position="304"/>
    </location>
</feature>
<reference evidence="9 10" key="1">
    <citation type="journal article" date="2016" name="Nat. Commun.">
        <title>Thousands of microbial genomes shed light on interconnected biogeochemical processes in an aquifer system.</title>
        <authorList>
            <person name="Anantharaman K."/>
            <person name="Brown C.T."/>
            <person name="Hug L.A."/>
            <person name="Sharon I."/>
            <person name="Castelle C.J."/>
            <person name="Probst A.J."/>
            <person name="Thomas B.C."/>
            <person name="Singh A."/>
            <person name="Wilkins M.J."/>
            <person name="Karaoz U."/>
            <person name="Brodie E.L."/>
            <person name="Williams K.H."/>
            <person name="Hubbard S.S."/>
            <person name="Banfield J.F."/>
        </authorList>
    </citation>
    <scope>NUCLEOTIDE SEQUENCE [LARGE SCALE GENOMIC DNA]</scope>
</reference>
<dbReference type="Pfam" id="PF21694">
    <property type="entry name" value="DNA_pol3_delta_C"/>
    <property type="match status" value="1"/>
</dbReference>
<comment type="catalytic activity">
    <reaction evidence="7">
        <text>DNA(n) + a 2'-deoxyribonucleoside 5'-triphosphate = DNA(n+1) + diphosphate</text>
        <dbReference type="Rhea" id="RHEA:22508"/>
        <dbReference type="Rhea" id="RHEA-COMP:17339"/>
        <dbReference type="Rhea" id="RHEA-COMP:17340"/>
        <dbReference type="ChEBI" id="CHEBI:33019"/>
        <dbReference type="ChEBI" id="CHEBI:61560"/>
        <dbReference type="ChEBI" id="CHEBI:173112"/>
        <dbReference type="EC" id="2.7.7.7"/>
    </reaction>
</comment>
<evidence type="ECO:0000256" key="3">
    <source>
        <dbReference type="ARBA" id="ARBA00022695"/>
    </source>
</evidence>
<dbReference type="PANTHER" id="PTHR34388">
    <property type="entry name" value="DNA POLYMERASE III SUBUNIT DELTA"/>
    <property type="match status" value="1"/>
</dbReference>
<dbReference type="AlphaFoldDB" id="A0A1F4XIQ8"/>
<evidence type="ECO:0000256" key="5">
    <source>
        <dbReference type="ARBA" id="ARBA00022932"/>
    </source>
</evidence>
<dbReference type="GO" id="GO:0009360">
    <property type="term" value="C:DNA polymerase III complex"/>
    <property type="evidence" value="ECO:0007669"/>
    <property type="project" value="TreeGrafter"/>
</dbReference>
<evidence type="ECO:0000256" key="2">
    <source>
        <dbReference type="ARBA" id="ARBA00022679"/>
    </source>
</evidence>
<dbReference type="GO" id="GO:0003887">
    <property type="term" value="F:DNA-directed DNA polymerase activity"/>
    <property type="evidence" value="ECO:0007669"/>
    <property type="project" value="UniProtKB-KW"/>
</dbReference>
<dbReference type="GO" id="GO:0003677">
    <property type="term" value="F:DNA binding"/>
    <property type="evidence" value="ECO:0007669"/>
    <property type="project" value="InterPro"/>
</dbReference>
<dbReference type="InterPro" id="IPR048466">
    <property type="entry name" value="DNA_pol3_delta-like_C"/>
</dbReference>
<evidence type="ECO:0000256" key="6">
    <source>
        <dbReference type="ARBA" id="ARBA00034754"/>
    </source>
</evidence>
<sequence>MNILVFGDDPAQVRKKTADLKARFLQVNPGGEVIILYADDLPGIGSLTDMLTTVSLTGDKKCIIFKNLLSTKLEQQEQIEELLKQSDQEMTTLVFSEENSDVLKKTFVKKMTKEGILLEKYIFSCQKARVLRLDLVLGQEEKNYLNQLYQSDPEMVEREIEKIALLQRAGKPELIPEVFSDYEFSLSVFCFTDALFAKNYSQASVYLRQLFDQDHNEHMLLSMIINHVKKILFILDAENKKHDVSKVIKEMKIHPFVAKNLLQQKQRFSLSEVKSWLARLLEIDLLSKQGKVNAKLALEQFCVSIGTRRINN</sequence>
<dbReference type="Gene3D" id="3.40.50.300">
    <property type="entry name" value="P-loop containing nucleotide triphosphate hydrolases"/>
    <property type="match status" value="1"/>
</dbReference>
<gene>
    <name evidence="9" type="ORF">A2V81_05170</name>
</gene>
<keyword evidence="2" id="KW-0808">Transferase</keyword>
<dbReference type="InterPro" id="IPR005790">
    <property type="entry name" value="DNA_polIII_delta"/>
</dbReference>
<comment type="similarity">
    <text evidence="6">Belongs to the DNA polymerase HolA subunit family.</text>
</comment>
<dbReference type="Proteomes" id="UP000177614">
    <property type="component" value="Unassembled WGS sequence"/>
</dbReference>
<accession>A0A1F4XIQ8</accession>
<comment type="caution">
    <text evidence="9">The sequence shown here is derived from an EMBL/GenBank/DDBJ whole genome shotgun (WGS) entry which is preliminary data.</text>
</comment>
<evidence type="ECO:0000259" key="8">
    <source>
        <dbReference type="Pfam" id="PF21694"/>
    </source>
</evidence>
<protein>
    <recommendedName>
        <fullName evidence="1">DNA-directed DNA polymerase</fullName>
        <ecNumber evidence="1">2.7.7.7</ecNumber>
    </recommendedName>
</protein>
<evidence type="ECO:0000256" key="7">
    <source>
        <dbReference type="ARBA" id="ARBA00049244"/>
    </source>
</evidence>
<name>A0A1F4XIQ8_9BACT</name>
<dbReference type="InterPro" id="IPR008921">
    <property type="entry name" value="DNA_pol3_clamp-load_cplx_C"/>
</dbReference>
<proteinExistence type="inferred from homology"/>
<organism evidence="9 10">
    <name type="scientific">Candidatus Abawacabacteria bacterium RBG_16_42_10</name>
    <dbReference type="NCBI Taxonomy" id="1817814"/>
    <lineage>
        <taxon>Bacteria</taxon>
        <taxon>Candidatus Abawacaibacteriota</taxon>
    </lineage>
</organism>
<dbReference type="EMBL" id="MEWR01000023">
    <property type="protein sequence ID" value="OGC81631.1"/>
    <property type="molecule type" value="Genomic_DNA"/>
</dbReference>
<dbReference type="EC" id="2.7.7.7" evidence="1"/>
<dbReference type="PANTHER" id="PTHR34388:SF1">
    <property type="entry name" value="DNA POLYMERASE III SUBUNIT DELTA"/>
    <property type="match status" value="1"/>
</dbReference>
<evidence type="ECO:0000256" key="4">
    <source>
        <dbReference type="ARBA" id="ARBA00022705"/>
    </source>
</evidence>
<dbReference type="Gene3D" id="1.20.272.10">
    <property type="match status" value="1"/>
</dbReference>
<evidence type="ECO:0000313" key="10">
    <source>
        <dbReference type="Proteomes" id="UP000177614"/>
    </source>
</evidence>
<keyword evidence="5" id="KW-0239">DNA-directed DNA polymerase</keyword>
<dbReference type="NCBIfam" id="TIGR01128">
    <property type="entry name" value="holA"/>
    <property type="match status" value="1"/>
</dbReference>
<dbReference type="SUPFAM" id="SSF48019">
    <property type="entry name" value="post-AAA+ oligomerization domain-like"/>
    <property type="match status" value="1"/>
</dbReference>
<keyword evidence="3" id="KW-0548">Nucleotidyltransferase</keyword>
<keyword evidence="4" id="KW-0235">DNA replication</keyword>
<dbReference type="GO" id="GO:0006261">
    <property type="term" value="P:DNA-templated DNA replication"/>
    <property type="evidence" value="ECO:0007669"/>
    <property type="project" value="TreeGrafter"/>
</dbReference>
<evidence type="ECO:0000313" key="9">
    <source>
        <dbReference type="EMBL" id="OGC81631.1"/>
    </source>
</evidence>
<dbReference type="STRING" id="1817814.A2V81_05170"/>
<evidence type="ECO:0000256" key="1">
    <source>
        <dbReference type="ARBA" id="ARBA00012417"/>
    </source>
</evidence>
<dbReference type="InterPro" id="IPR027417">
    <property type="entry name" value="P-loop_NTPase"/>
</dbReference>